<dbReference type="SUPFAM" id="SSF161098">
    <property type="entry name" value="MetI-like"/>
    <property type="match status" value="1"/>
</dbReference>
<evidence type="ECO:0000313" key="11">
    <source>
        <dbReference type="Proteomes" id="UP001589792"/>
    </source>
</evidence>
<evidence type="ECO:0000256" key="7">
    <source>
        <dbReference type="ARBA" id="ARBA00023136"/>
    </source>
</evidence>
<keyword evidence="2 8" id="KW-0813">Transport</keyword>
<dbReference type="RefSeq" id="WP_380676054.1">
    <property type="nucleotide sequence ID" value="NZ_CP173186.1"/>
</dbReference>
<dbReference type="InterPro" id="IPR035906">
    <property type="entry name" value="MetI-like_sf"/>
</dbReference>
<feature type="transmembrane region" description="Helical" evidence="8">
    <location>
        <begin position="98"/>
        <end position="124"/>
    </location>
</feature>
<dbReference type="PROSITE" id="PS50928">
    <property type="entry name" value="ABC_TM1"/>
    <property type="match status" value="1"/>
</dbReference>
<proteinExistence type="inferred from homology"/>
<evidence type="ECO:0000256" key="1">
    <source>
        <dbReference type="ARBA" id="ARBA00004429"/>
    </source>
</evidence>
<keyword evidence="11" id="KW-1185">Reference proteome</keyword>
<evidence type="ECO:0000256" key="6">
    <source>
        <dbReference type="ARBA" id="ARBA00022989"/>
    </source>
</evidence>
<keyword evidence="4" id="KW-0997">Cell inner membrane</keyword>
<dbReference type="Pfam" id="PF00528">
    <property type="entry name" value="BPD_transp_1"/>
    <property type="match status" value="1"/>
</dbReference>
<evidence type="ECO:0000259" key="9">
    <source>
        <dbReference type="PROSITE" id="PS50928"/>
    </source>
</evidence>
<dbReference type="Gene3D" id="1.10.3720.10">
    <property type="entry name" value="MetI-like"/>
    <property type="match status" value="1"/>
</dbReference>
<evidence type="ECO:0000256" key="3">
    <source>
        <dbReference type="ARBA" id="ARBA00022475"/>
    </source>
</evidence>
<comment type="similarity">
    <text evidence="8">Belongs to the binding-protein-dependent transport system permease family.</text>
</comment>
<keyword evidence="6 8" id="KW-1133">Transmembrane helix</keyword>
<comment type="caution">
    <text evidence="10">The sequence shown here is derived from an EMBL/GenBank/DDBJ whole genome shotgun (WGS) entry which is preliminary data.</text>
</comment>
<accession>A0ABV6EEM3</accession>
<sequence length="306" mass="34006">MDNYSTALTVSDSPAELLQPAKDKPQRRYRVDITITTLGRHLLLLSIGTLMVFPFLWMLLGSMKTNDEIFNHPLKLLPDTFHLQGFIDAFNAAPFATYLINSFTVALAITLITLINSSLFAYAITQLRIRYAGLFFGAVMLCYMMPAAVSYIPSYIILARLGLLDHHLGLVISNAASLFGVFYLRQVFLKIHGSLIEAARIDGASEIKILCAIVLPQCKSALITLGLLTFISHYNNYFWPNLVISSPERDLIATGIRRFFIAEGQYGLNWSQIMAASAITVLPLLVLFLFCQKTILSGLSDTGVKE</sequence>
<gene>
    <name evidence="10" type="ORF">ACFFJ3_13145</name>
</gene>
<comment type="subcellular location">
    <subcellularLocation>
        <location evidence="1">Cell inner membrane</location>
        <topology evidence="1">Multi-pass membrane protein</topology>
    </subcellularLocation>
    <subcellularLocation>
        <location evidence="8">Cell membrane</location>
        <topology evidence="8">Multi-pass membrane protein</topology>
    </subcellularLocation>
</comment>
<name>A0ABV6EEM3_9GAMM</name>
<evidence type="ECO:0000256" key="2">
    <source>
        <dbReference type="ARBA" id="ARBA00022448"/>
    </source>
</evidence>
<keyword evidence="3" id="KW-1003">Cell membrane</keyword>
<dbReference type="EMBL" id="JBHLXG010000011">
    <property type="protein sequence ID" value="MFC0227443.1"/>
    <property type="molecule type" value="Genomic_DNA"/>
</dbReference>
<keyword evidence="7 8" id="KW-0472">Membrane</keyword>
<protein>
    <submittedName>
        <fullName evidence="10">Carbohydrate ABC transporter permease</fullName>
    </submittedName>
</protein>
<feature type="transmembrane region" description="Helical" evidence="8">
    <location>
        <begin position="42"/>
        <end position="60"/>
    </location>
</feature>
<dbReference type="PANTHER" id="PTHR43744">
    <property type="entry name" value="ABC TRANSPORTER PERMEASE PROTEIN MG189-RELATED-RELATED"/>
    <property type="match status" value="1"/>
</dbReference>
<evidence type="ECO:0000313" key="10">
    <source>
        <dbReference type="EMBL" id="MFC0227443.1"/>
    </source>
</evidence>
<feature type="domain" description="ABC transmembrane type-1" evidence="9">
    <location>
        <begin position="99"/>
        <end position="291"/>
    </location>
</feature>
<evidence type="ECO:0000256" key="5">
    <source>
        <dbReference type="ARBA" id="ARBA00022692"/>
    </source>
</evidence>
<feature type="transmembrane region" description="Helical" evidence="8">
    <location>
        <begin position="209"/>
        <end position="231"/>
    </location>
</feature>
<evidence type="ECO:0000256" key="8">
    <source>
        <dbReference type="RuleBase" id="RU363032"/>
    </source>
</evidence>
<keyword evidence="5 8" id="KW-0812">Transmembrane</keyword>
<dbReference type="PANTHER" id="PTHR43744:SF12">
    <property type="entry name" value="ABC TRANSPORTER PERMEASE PROTEIN MG189-RELATED"/>
    <property type="match status" value="1"/>
</dbReference>
<feature type="transmembrane region" description="Helical" evidence="8">
    <location>
        <begin position="168"/>
        <end position="188"/>
    </location>
</feature>
<dbReference type="CDD" id="cd06261">
    <property type="entry name" value="TM_PBP2"/>
    <property type="match status" value="1"/>
</dbReference>
<dbReference type="Proteomes" id="UP001589792">
    <property type="component" value="Unassembled WGS sequence"/>
</dbReference>
<reference evidence="10 11" key="1">
    <citation type="submission" date="2024-09" db="EMBL/GenBank/DDBJ databases">
        <authorList>
            <person name="Sun Q."/>
            <person name="Mori K."/>
        </authorList>
    </citation>
    <scope>NUCLEOTIDE SEQUENCE [LARGE SCALE GENOMIC DNA]</scope>
    <source>
        <strain evidence="10 11">CCM 8626</strain>
    </source>
</reference>
<feature type="transmembrane region" description="Helical" evidence="8">
    <location>
        <begin position="131"/>
        <end position="156"/>
    </location>
</feature>
<feature type="transmembrane region" description="Helical" evidence="8">
    <location>
        <begin position="273"/>
        <end position="291"/>
    </location>
</feature>
<dbReference type="InterPro" id="IPR000515">
    <property type="entry name" value="MetI-like"/>
</dbReference>
<organism evidence="10 11">
    <name type="scientific">Serratia aquatilis</name>
    <dbReference type="NCBI Taxonomy" id="1737515"/>
    <lineage>
        <taxon>Bacteria</taxon>
        <taxon>Pseudomonadati</taxon>
        <taxon>Pseudomonadota</taxon>
        <taxon>Gammaproteobacteria</taxon>
        <taxon>Enterobacterales</taxon>
        <taxon>Yersiniaceae</taxon>
        <taxon>Serratia</taxon>
    </lineage>
</organism>
<evidence type="ECO:0000256" key="4">
    <source>
        <dbReference type="ARBA" id="ARBA00022519"/>
    </source>
</evidence>